<reference evidence="3 4" key="1">
    <citation type="submission" date="2016-07" db="EMBL/GenBank/DDBJ databases">
        <title>Complete genome sequence of Altererythrobacter dongtanensis KCTC 22672, a type strain with esterase isolated from tidal flat.</title>
        <authorList>
            <person name="Cheng H."/>
            <person name="Wu Y.-H."/>
            <person name="Zhou P."/>
            <person name="Huo Y.-Y."/>
            <person name="Wang C.-S."/>
            <person name="Xu X.-W."/>
        </authorList>
    </citation>
    <scope>NUCLEOTIDE SEQUENCE [LARGE SCALE GENOMIC DNA]</scope>
    <source>
        <strain evidence="3 4">KCTC 22672</strain>
    </source>
</reference>
<dbReference type="InterPro" id="IPR007428">
    <property type="entry name" value="MlaA"/>
</dbReference>
<dbReference type="Pfam" id="PF04333">
    <property type="entry name" value="MlaA"/>
    <property type="match status" value="1"/>
</dbReference>
<dbReference type="Proteomes" id="UP000092932">
    <property type="component" value="Chromosome"/>
</dbReference>
<protein>
    <submittedName>
        <fullName evidence="3">Putative phospholipid-binding lipoprotein MlaA</fullName>
    </submittedName>
</protein>
<sequence>MQDAPAAVPAVEAVCDARVLVLPGEAPLGAPCASTVGASGTNAIEGETEPLADEGIVVSGRVPIEADPLVQLNAQTYEAIAAVDEAVIEPIAKAYGEGLPKPARKGLSNFFANLREPVVFLNDVLQLRPKRAMRTLGRFAINSTIGIGGLIDVAKKKPFKLPRRNNGFANTLGYYGVGSGPFLVLPLVGATTLRDVLGGAADNFVVPMAVGKPFTTLEYRVSSYTITSLDSRLENDAEYQRVRASKDPYATARDTYLARRAAEIAALKAPGDGIVKKVAN</sequence>
<keyword evidence="2" id="KW-0732">Signal</keyword>
<organism evidence="3 4">
    <name type="scientific">Tsuneonella dongtanensis</name>
    <dbReference type="NCBI Taxonomy" id="692370"/>
    <lineage>
        <taxon>Bacteria</taxon>
        <taxon>Pseudomonadati</taxon>
        <taxon>Pseudomonadota</taxon>
        <taxon>Alphaproteobacteria</taxon>
        <taxon>Sphingomonadales</taxon>
        <taxon>Erythrobacteraceae</taxon>
        <taxon>Tsuneonella</taxon>
    </lineage>
</organism>
<evidence type="ECO:0000313" key="4">
    <source>
        <dbReference type="Proteomes" id="UP000092932"/>
    </source>
</evidence>
<keyword evidence="3" id="KW-0449">Lipoprotein</keyword>
<evidence type="ECO:0000256" key="2">
    <source>
        <dbReference type="ARBA" id="ARBA00022729"/>
    </source>
</evidence>
<dbReference type="PANTHER" id="PTHR30035:SF3">
    <property type="entry name" value="INTERMEMBRANE PHOSPHOLIPID TRANSPORT SYSTEM LIPOPROTEIN MLAA"/>
    <property type="match status" value="1"/>
</dbReference>
<comment type="similarity">
    <text evidence="1">Belongs to the MlaA family.</text>
</comment>
<dbReference type="GO" id="GO:0016020">
    <property type="term" value="C:membrane"/>
    <property type="evidence" value="ECO:0007669"/>
    <property type="project" value="InterPro"/>
</dbReference>
<dbReference type="KEGG" id="ado:A6F68_00654"/>
<dbReference type="OrthoDB" id="9785326at2"/>
<evidence type="ECO:0000313" key="3">
    <source>
        <dbReference type="EMBL" id="ANY19184.1"/>
    </source>
</evidence>
<gene>
    <name evidence="3" type="primary">mlaA</name>
    <name evidence="3" type="ORF">A6F68_00654</name>
</gene>
<keyword evidence="4" id="KW-1185">Reference proteome</keyword>
<evidence type="ECO:0000256" key="1">
    <source>
        <dbReference type="ARBA" id="ARBA00010634"/>
    </source>
</evidence>
<name>A0A1B2AAQ8_9SPHN</name>
<dbReference type="STRING" id="692370.A6F68_00654"/>
<dbReference type="PRINTS" id="PR01805">
    <property type="entry name" value="VACJLIPOPROT"/>
</dbReference>
<dbReference type="GO" id="GO:0120010">
    <property type="term" value="P:intermembrane phospholipid transfer"/>
    <property type="evidence" value="ECO:0007669"/>
    <property type="project" value="TreeGrafter"/>
</dbReference>
<dbReference type="PATRIC" id="fig|692370.5.peg.666"/>
<dbReference type="AlphaFoldDB" id="A0A1B2AAQ8"/>
<dbReference type="PANTHER" id="PTHR30035">
    <property type="entry name" value="LIPOPROTEIN VACJ-RELATED"/>
    <property type="match status" value="1"/>
</dbReference>
<dbReference type="RefSeq" id="WP_067676275.1">
    <property type="nucleotide sequence ID" value="NZ_CP016591.1"/>
</dbReference>
<dbReference type="EMBL" id="CP016591">
    <property type="protein sequence ID" value="ANY19184.1"/>
    <property type="molecule type" value="Genomic_DNA"/>
</dbReference>
<accession>A0A1B2AAQ8</accession>
<proteinExistence type="inferred from homology"/>